<dbReference type="Pfam" id="PF05050">
    <property type="entry name" value="Methyltransf_21"/>
    <property type="match status" value="1"/>
</dbReference>
<evidence type="ECO:0000313" key="2">
    <source>
        <dbReference type="EMBL" id="SDE30477.1"/>
    </source>
</evidence>
<dbReference type="SUPFAM" id="SSF53335">
    <property type="entry name" value="S-adenosyl-L-methionine-dependent methyltransferases"/>
    <property type="match status" value="1"/>
</dbReference>
<dbReference type="InterPro" id="IPR006342">
    <property type="entry name" value="FkbM_mtfrase"/>
</dbReference>
<gene>
    <name evidence="2" type="ORF">SAMN05661003_10745</name>
</gene>
<dbReference type="InterPro" id="IPR013783">
    <property type="entry name" value="Ig-like_fold"/>
</dbReference>
<protein>
    <submittedName>
        <fullName evidence="2">Methyltransferase, FkbM family</fullName>
    </submittedName>
</protein>
<dbReference type="STRING" id="57664.SAMN05661003_10745"/>
<dbReference type="PANTHER" id="PTHR34203">
    <property type="entry name" value="METHYLTRANSFERASE, FKBM FAMILY PROTEIN"/>
    <property type="match status" value="1"/>
</dbReference>
<sequence length="429" mass="48462">MKKKIQVAERTFQVESDDQYLQQMSDPFDPALVALLWALVPRDAVVADIGANIGLTVLALSQMAREVRAFEPSPTTFAFLQRNLACSGVVNVHVSNIGFGAESAQSTITFAANNRSGGYVSTKIRPEKDHVTENIVIEVFDVYCKKNNFFPSFIKIDVEGFELEVLSGANKFIAEYKPVVFFEMNHFCLNVLHRVTVPDFIDSIKKIFPYLYAIDHDNSSIVDLYDQELCYRVMYEHVVNHRYPNIVGCFDASVRNRLASLVSVPVAQEAPPSSSFHCFISSRDVLRAAWRRLRHLCCFWRPKIRNPEGMLQVSALPSACLAGELLEIPLRVCNSGMQSWYGVGRYPVRLSYHWQDDAGASVVYEGLRTPLQHDRISPGTEVTERIRVLAPDQPGVYTLQLTLVQEAVIWFENGSFRSCFHTINILPND</sequence>
<dbReference type="Proteomes" id="UP000243205">
    <property type="component" value="Unassembled WGS sequence"/>
</dbReference>
<dbReference type="GO" id="GO:0008168">
    <property type="term" value="F:methyltransferase activity"/>
    <property type="evidence" value="ECO:0007669"/>
    <property type="project" value="UniProtKB-KW"/>
</dbReference>
<reference evidence="3" key="1">
    <citation type="submission" date="2016-10" db="EMBL/GenBank/DDBJ databases">
        <authorList>
            <person name="Varghese N."/>
            <person name="Submissions S."/>
        </authorList>
    </citation>
    <scope>NUCLEOTIDE SEQUENCE [LARGE SCALE GENOMIC DNA]</scope>
    <source>
        <strain evidence="3">DSM 8987</strain>
    </source>
</reference>
<dbReference type="GO" id="GO:0032259">
    <property type="term" value="P:methylation"/>
    <property type="evidence" value="ECO:0007669"/>
    <property type="project" value="UniProtKB-KW"/>
</dbReference>
<dbReference type="PANTHER" id="PTHR34203:SF15">
    <property type="entry name" value="SLL1173 PROTEIN"/>
    <property type="match status" value="1"/>
</dbReference>
<evidence type="ECO:0000259" key="1">
    <source>
        <dbReference type="Pfam" id="PF05050"/>
    </source>
</evidence>
<dbReference type="Gene3D" id="2.60.40.10">
    <property type="entry name" value="Immunoglobulins"/>
    <property type="match status" value="1"/>
</dbReference>
<dbReference type="RefSeq" id="WP_092078198.1">
    <property type="nucleotide sequence ID" value="NZ_FNAQ01000007.1"/>
</dbReference>
<organism evidence="2 3">
    <name type="scientific">Desulfuromonas thiophila</name>
    <dbReference type="NCBI Taxonomy" id="57664"/>
    <lineage>
        <taxon>Bacteria</taxon>
        <taxon>Pseudomonadati</taxon>
        <taxon>Thermodesulfobacteriota</taxon>
        <taxon>Desulfuromonadia</taxon>
        <taxon>Desulfuromonadales</taxon>
        <taxon>Desulfuromonadaceae</taxon>
        <taxon>Desulfuromonas</taxon>
    </lineage>
</organism>
<feature type="domain" description="Methyltransferase FkbM" evidence="1">
    <location>
        <begin position="48"/>
        <end position="187"/>
    </location>
</feature>
<dbReference type="OrthoDB" id="5329963at2"/>
<dbReference type="InterPro" id="IPR029063">
    <property type="entry name" value="SAM-dependent_MTases_sf"/>
</dbReference>
<dbReference type="AlphaFoldDB" id="A0A1G7BTZ8"/>
<keyword evidence="2" id="KW-0489">Methyltransferase</keyword>
<dbReference type="Gene3D" id="3.40.50.150">
    <property type="entry name" value="Vaccinia Virus protein VP39"/>
    <property type="match status" value="1"/>
</dbReference>
<evidence type="ECO:0000313" key="3">
    <source>
        <dbReference type="Proteomes" id="UP000243205"/>
    </source>
</evidence>
<accession>A0A1G7BTZ8</accession>
<dbReference type="EMBL" id="FNAQ01000007">
    <property type="protein sequence ID" value="SDE30477.1"/>
    <property type="molecule type" value="Genomic_DNA"/>
</dbReference>
<name>A0A1G7BTZ8_9BACT</name>
<dbReference type="NCBIfam" id="TIGR01444">
    <property type="entry name" value="fkbM_fam"/>
    <property type="match status" value="1"/>
</dbReference>
<proteinExistence type="predicted"/>
<keyword evidence="3" id="KW-1185">Reference proteome</keyword>
<dbReference type="InterPro" id="IPR052514">
    <property type="entry name" value="SAM-dependent_MTase"/>
</dbReference>
<keyword evidence="2" id="KW-0808">Transferase</keyword>